<keyword evidence="2" id="KW-1185">Reference proteome</keyword>
<evidence type="ECO:0000313" key="1">
    <source>
        <dbReference type="EMBL" id="BDZ47994.1"/>
    </source>
</evidence>
<dbReference type="InterPro" id="IPR010371">
    <property type="entry name" value="YBR137W-like"/>
</dbReference>
<gene>
    <name evidence="1" type="ORF">GCM10025867_02350</name>
</gene>
<dbReference type="InterPro" id="IPR005624">
    <property type="entry name" value="PduO/GlcC-like"/>
</dbReference>
<organism evidence="1 2">
    <name type="scientific">Frondihabitans sucicola</name>
    <dbReference type="NCBI Taxonomy" id="1268041"/>
    <lineage>
        <taxon>Bacteria</taxon>
        <taxon>Bacillati</taxon>
        <taxon>Actinomycetota</taxon>
        <taxon>Actinomycetes</taxon>
        <taxon>Micrococcales</taxon>
        <taxon>Microbacteriaceae</taxon>
        <taxon>Frondihabitans</taxon>
    </lineage>
</organism>
<dbReference type="PIRSF" id="PIRSF008757">
    <property type="entry name" value="UCP008757"/>
    <property type="match status" value="1"/>
</dbReference>
<dbReference type="Pfam" id="PF03928">
    <property type="entry name" value="HbpS-like"/>
    <property type="match status" value="1"/>
</dbReference>
<name>A0ABN6XSY3_9MICO</name>
<dbReference type="InterPro" id="IPR038084">
    <property type="entry name" value="PduO/GlcC-like_sf"/>
</dbReference>
<dbReference type="EMBL" id="AP027732">
    <property type="protein sequence ID" value="BDZ47994.1"/>
    <property type="molecule type" value="Genomic_DNA"/>
</dbReference>
<sequence>MLDVSEIRDLFRTTEASLGGLLTDPPKLAAELARQHAEVRFASVDFDLAWLIGSGIRAVASEERLPIAINITLGPQQVFHAAVDGATSDNDDWAARKSAVAWRYSKSSFAVGLDFADEPGGFDAASRRPVADFAAHGGAVPILLRSGVAVGVTAVSGLPATSDHALVIAALTVARDHL</sequence>
<protein>
    <submittedName>
        <fullName evidence="1">UPF0303 protein R02983</fullName>
    </submittedName>
</protein>
<dbReference type="SUPFAM" id="SSF143744">
    <property type="entry name" value="GlcG-like"/>
    <property type="match status" value="1"/>
</dbReference>
<dbReference type="Proteomes" id="UP001321486">
    <property type="component" value="Chromosome"/>
</dbReference>
<dbReference type="RefSeq" id="WP_286345055.1">
    <property type="nucleotide sequence ID" value="NZ_AP027732.1"/>
</dbReference>
<proteinExistence type="predicted"/>
<evidence type="ECO:0000313" key="2">
    <source>
        <dbReference type="Proteomes" id="UP001321486"/>
    </source>
</evidence>
<dbReference type="PANTHER" id="PTHR28255">
    <property type="match status" value="1"/>
</dbReference>
<reference evidence="2" key="1">
    <citation type="journal article" date="2019" name="Int. J. Syst. Evol. Microbiol.">
        <title>The Global Catalogue of Microorganisms (GCM) 10K type strain sequencing project: providing services to taxonomists for standard genome sequencing and annotation.</title>
        <authorList>
            <consortium name="The Broad Institute Genomics Platform"/>
            <consortium name="The Broad Institute Genome Sequencing Center for Infectious Disease"/>
            <person name="Wu L."/>
            <person name="Ma J."/>
        </authorList>
    </citation>
    <scope>NUCLEOTIDE SEQUENCE [LARGE SCALE GENOMIC DNA]</scope>
    <source>
        <strain evidence="2">NBRC 108728</strain>
    </source>
</reference>
<accession>A0ABN6XSY3</accession>
<dbReference type="Gene3D" id="3.30.450.150">
    <property type="entry name" value="Haem-degrading domain"/>
    <property type="match status" value="1"/>
</dbReference>
<dbReference type="PANTHER" id="PTHR28255:SF1">
    <property type="entry name" value="UPF0303 PROTEIN YBR137W"/>
    <property type="match status" value="1"/>
</dbReference>